<dbReference type="InterPro" id="IPR011009">
    <property type="entry name" value="Kinase-like_dom_sf"/>
</dbReference>
<evidence type="ECO:0000259" key="4">
    <source>
        <dbReference type="Pfam" id="PF02816"/>
    </source>
</evidence>
<keyword evidence="3" id="KW-0418">Kinase</keyword>
<dbReference type="InterPro" id="IPR004166">
    <property type="entry name" value="a-kinase_dom"/>
</dbReference>
<reference evidence="5" key="1">
    <citation type="journal article" date="2019" name="Environ. Microbiol.">
        <title>Fungal ecological strategies reflected in gene transcription - a case study of two litter decomposers.</title>
        <authorList>
            <person name="Barbi F."/>
            <person name="Kohler A."/>
            <person name="Barry K."/>
            <person name="Baskaran P."/>
            <person name="Daum C."/>
            <person name="Fauchery L."/>
            <person name="Ihrmark K."/>
            <person name="Kuo A."/>
            <person name="LaButti K."/>
            <person name="Lipzen A."/>
            <person name="Morin E."/>
            <person name="Grigoriev I.V."/>
            <person name="Henrissat B."/>
            <person name="Lindahl B."/>
            <person name="Martin F."/>
        </authorList>
    </citation>
    <scope>NUCLEOTIDE SEQUENCE</scope>
    <source>
        <strain evidence="5">JB14</strain>
    </source>
</reference>
<dbReference type="Pfam" id="PF02816">
    <property type="entry name" value="Alpha_kinase"/>
    <property type="match status" value="1"/>
</dbReference>
<dbReference type="OrthoDB" id="301415at2759"/>
<accession>A0A6A4H7E4</accession>
<evidence type="ECO:0000256" key="2">
    <source>
        <dbReference type="ARBA" id="ARBA00022679"/>
    </source>
</evidence>
<dbReference type="SUPFAM" id="SSF56112">
    <property type="entry name" value="Protein kinase-like (PK-like)"/>
    <property type="match status" value="1"/>
</dbReference>
<feature type="non-terminal residue" evidence="5">
    <location>
        <position position="160"/>
    </location>
</feature>
<feature type="domain" description="Alpha-type protein kinase" evidence="4">
    <location>
        <begin position="77"/>
        <end position="159"/>
    </location>
</feature>
<evidence type="ECO:0000256" key="1">
    <source>
        <dbReference type="ARBA" id="ARBA00022527"/>
    </source>
</evidence>
<sequence length="160" mass="18005">PLFLSNQNNVCIKQAFYRQEGGTTAHVHQGVSQGKYLMVEMNCLGWGNSLLCMVYDFIGEKPTISVPYLRFVGAGLAIAQNPDRDTFLVEELIDKTPFVKYINNDSAKPCDFLDTERSCIARFLAFSQHVQWMKTKGLVYVSDYQGSGVLLTDPQIITRP</sequence>
<dbReference type="EMBL" id="ML769580">
    <property type="protein sequence ID" value="KAE9393105.1"/>
    <property type="molecule type" value="Genomic_DNA"/>
</dbReference>
<evidence type="ECO:0000313" key="5">
    <source>
        <dbReference type="EMBL" id="KAE9393105.1"/>
    </source>
</evidence>
<proteinExistence type="predicted"/>
<organism evidence="5 6">
    <name type="scientific">Gymnopus androsaceus JB14</name>
    <dbReference type="NCBI Taxonomy" id="1447944"/>
    <lineage>
        <taxon>Eukaryota</taxon>
        <taxon>Fungi</taxon>
        <taxon>Dikarya</taxon>
        <taxon>Basidiomycota</taxon>
        <taxon>Agaricomycotina</taxon>
        <taxon>Agaricomycetes</taxon>
        <taxon>Agaricomycetidae</taxon>
        <taxon>Agaricales</taxon>
        <taxon>Marasmiineae</taxon>
        <taxon>Omphalotaceae</taxon>
        <taxon>Gymnopus</taxon>
    </lineage>
</organism>
<keyword evidence="6" id="KW-1185">Reference proteome</keyword>
<name>A0A6A4H7E4_9AGAR</name>
<dbReference type="GO" id="GO:0004674">
    <property type="term" value="F:protein serine/threonine kinase activity"/>
    <property type="evidence" value="ECO:0007669"/>
    <property type="project" value="UniProtKB-KW"/>
</dbReference>
<gene>
    <name evidence="5" type="ORF">BT96DRAFT_752565</name>
</gene>
<keyword evidence="2" id="KW-0808">Transferase</keyword>
<dbReference type="AlphaFoldDB" id="A0A6A4H7E4"/>
<dbReference type="Proteomes" id="UP000799118">
    <property type="component" value="Unassembled WGS sequence"/>
</dbReference>
<dbReference type="GO" id="GO:0005524">
    <property type="term" value="F:ATP binding"/>
    <property type="evidence" value="ECO:0007669"/>
    <property type="project" value="InterPro"/>
</dbReference>
<protein>
    <recommendedName>
        <fullName evidence="4">Alpha-type protein kinase domain-containing protein</fullName>
    </recommendedName>
</protein>
<evidence type="ECO:0000256" key="3">
    <source>
        <dbReference type="ARBA" id="ARBA00022777"/>
    </source>
</evidence>
<dbReference type="Gene3D" id="3.20.200.10">
    <property type="entry name" value="MHCK/EF2 kinase"/>
    <property type="match status" value="1"/>
</dbReference>
<feature type="non-terminal residue" evidence="5">
    <location>
        <position position="1"/>
    </location>
</feature>
<evidence type="ECO:0000313" key="6">
    <source>
        <dbReference type="Proteomes" id="UP000799118"/>
    </source>
</evidence>
<keyword evidence="1" id="KW-0723">Serine/threonine-protein kinase</keyword>